<proteinExistence type="predicted"/>
<dbReference type="Pfam" id="PF14094">
    <property type="entry name" value="DUF4272"/>
    <property type="match status" value="1"/>
</dbReference>
<sequence>MGHPFARIFFLPVTVLLLSCGNNPPAKKPVYLSVPAEHIVATKDQQDRRMRSEAYCTVHEVPVYINPNSMFTDAESSVTIRTKDEIADRAIGLFYAGMKSGNLEPQFMDEMNQKFDAVNKLTQQEKEFIFAPAPTPQQTANADWGYESLHVLLWALGYIDSLDYPSHTCDVDLDTKIMFNTSDMPFREQAKLRSKQEILDQADLILRLHWACVEARLANKAAPGKLNEEVVMERHRALNWLIRYGNAGWDEVPTDT</sequence>
<accession>A0A5B2VUZ4</accession>
<evidence type="ECO:0000313" key="2">
    <source>
        <dbReference type="Proteomes" id="UP000324611"/>
    </source>
</evidence>
<protein>
    <submittedName>
        <fullName evidence="1">DUF4272 domain-containing protein</fullName>
    </submittedName>
</protein>
<dbReference type="EMBL" id="VUOC01000002">
    <property type="protein sequence ID" value="KAA2242604.1"/>
    <property type="molecule type" value="Genomic_DNA"/>
</dbReference>
<organism evidence="1 2">
    <name type="scientific">Chitinophaga agrisoli</name>
    <dbReference type="NCBI Taxonomy" id="2607653"/>
    <lineage>
        <taxon>Bacteria</taxon>
        <taxon>Pseudomonadati</taxon>
        <taxon>Bacteroidota</taxon>
        <taxon>Chitinophagia</taxon>
        <taxon>Chitinophagales</taxon>
        <taxon>Chitinophagaceae</taxon>
        <taxon>Chitinophaga</taxon>
    </lineage>
</organism>
<keyword evidence="2" id="KW-1185">Reference proteome</keyword>
<evidence type="ECO:0000313" key="1">
    <source>
        <dbReference type="EMBL" id="KAA2242604.1"/>
    </source>
</evidence>
<dbReference type="Proteomes" id="UP000324611">
    <property type="component" value="Unassembled WGS sequence"/>
</dbReference>
<name>A0A5B2VUZ4_9BACT</name>
<dbReference type="PROSITE" id="PS51257">
    <property type="entry name" value="PROKAR_LIPOPROTEIN"/>
    <property type="match status" value="1"/>
</dbReference>
<gene>
    <name evidence="1" type="ORF">F0L74_08705</name>
</gene>
<reference evidence="1 2" key="2">
    <citation type="submission" date="2019-09" db="EMBL/GenBank/DDBJ databases">
        <authorList>
            <person name="Jin C."/>
        </authorList>
    </citation>
    <scope>NUCLEOTIDE SEQUENCE [LARGE SCALE GENOMIC DNA]</scope>
    <source>
        <strain evidence="1 2">BN140078</strain>
    </source>
</reference>
<dbReference type="AlphaFoldDB" id="A0A5B2VUZ4"/>
<dbReference type="RefSeq" id="WP_149837476.1">
    <property type="nucleotide sequence ID" value="NZ_VUOC01000002.1"/>
</dbReference>
<dbReference type="InterPro" id="IPR025368">
    <property type="entry name" value="DUF4272"/>
</dbReference>
<reference evidence="1 2" key="1">
    <citation type="submission" date="2019-09" db="EMBL/GenBank/DDBJ databases">
        <title>Chitinophaga ginsengihumi sp. nov., isolated from soil of ginseng rhizosphere.</title>
        <authorList>
            <person name="Lee J."/>
        </authorList>
    </citation>
    <scope>NUCLEOTIDE SEQUENCE [LARGE SCALE GENOMIC DNA]</scope>
    <source>
        <strain evidence="1 2">BN140078</strain>
    </source>
</reference>
<comment type="caution">
    <text evidence="1">The sequence shown here is derived from an EMBL/GenBank/DDBJ whole genome shotgun (WGS) entry which is preliminary data.</text>
</comment>